<name>A0ABZ0S2T5_9BACI</name>
<dbReference type="PANTHER" id="PTHR33542:SF3">
    <property type="entry name" value="SIROHYDROCHLORIN FERROCHELATASE, CHLOROPLASTIC"/>
    <property type="match status" value="1"/>
</dbReference>
<dbReference type="Gene3D" id="3.40.50.1400">
    <property type="match status" value="2"/>
</dbReference>
<dbReference type="RefSeq" id="WP_319837895.1">
    <property type="nucleotide sequence ID" value="NZ_CP137624.1"/>
</dbReference>
<proteinExistence type="predicted"/>
<dbReference type="SUPFAM" id="SSF53800">
    <property type="entry name" value="Chelatase"/>
    <property type="match status" value="1"/>
</dbReference>
<dbReference type="CDD" id="cd03414">
    <property type="entry name" value="CbiX_SirB_C"/>
    <property type="match status" value="1"/>
</dbReference>
<protein>
    <submittedName>
        <fullName evidence="3">Sirohydrochlorin chelatase</fullName>
    </submittedName>
</protein>
<keyword evidence="1" id="KW-0479">Metal-binding</keyword>
<evidence type="ECO:0000313" key="4">
    <source>
        <dbReference type="Proteomes" id="UP001322664"/>
    </source>
</evidence>
<gene>
    <name evidence="3" type="ORF">R6U77_06750</name>
</gene>
<dbReference type="InterPro" id="IPR002762">
    <property type="entry name" value="CbiX-like"/>
</dbReference>
<dbReference type="CDD" id="cd03416">
    <property type="entry name" value="CbiX_SirB_N"/>
    <property type="match status" value="1"/>
</dbReference>
<sequence>MQAILYIGHGTRLKQGVGEALQFIEAVKQQIPIEIQEIAFLELVEPDIVQGVGRCVAQGATTIAIVPLLLLTAQHAKEDIPLEIEKAQLYPHVQFTLGRPFGIHDKLIATIYKRIQEQQIEISHEAEVLLIGRGSSDTAVVRDMQEISELVRSKFGFSSVKACFLYGAGPAFQDALEAIKERDVKQLFIVPYLLFSGLLSKGIEKDIKASEFDRSRVILCSSLGYDDNVQQVLIERVQEALQIRGDMNDKAKEQ</sequence>
<dbReference type="PANTHER" id="PTHR33542">
    <property type="entry name" value="SIROHYDROCHLORIN FERROCHELATASE, CHLOROPLASTIC"/>
    <property type="match status" value="1"/>
</dbReference>
<evidence type="ECO:0000256" key="1">
    <source>
        <dbReference type="ARBA" id="ARBA00022723"/>
    </source>
</evidence>
<evidence type="ECO:0000313" key="3">
    <source>
        <dbReference type="EMBL" id="WPK13368.1"/>
    </source>
</evidence>
<dbReference type="Proteomes" id="UP001322664">
    <property type="component" value="Chromosome"/>
</dbReference>
<reference evidence="3 4" key="1">
    <citation type="submission" date="2023-09" db="EMBL/GenBank/DDBJ databases">
        <authorList>
            <person name="Page C.A."/>
            <person name="Perez-Diaz I.M."/>
        </authorList>
    </citation>
    <scope>NUCLEOTIDE SEQUENCE [LARGE SCALE GENOMIC DNA]</scope>
    <source>
        <strain evidence="3 4">Ll15</strain>
    </source>
</reference>
<dbReference type="InterPro" id="IPR050963">
    <property type="entry name" value="Sirohydro_Cobaltochel/CbiX"/>
</dbReference>
<accession>A0ABZ0S2T5</accession>
<keyword evidence="4" id="KW-1185">Reference proteome</keyword>
<dbReference type="Pfam" id="PF01903">
    <property type="entry name" value="CbiX"/>
    <property type="match status" value="2"/>
</dbReference>
<keyword evidence="2" id="KW-0456">Lyase</keyword>
<organism evidence="3 4">
    <name type="scientific">Lysinibacillus louembei</name>
    <dbReference type="NCBI Taxonomy" id="1470088"/>
    <lineage>
        <taxon>Bacteria</taxon>
        <taxon>Bacillati</taxon>
        <taxon>Bacillota</taxon>
        <taxon>Bacilli</taxon>
        <taxon>Bacillales</taxon>
        <taxon>Bacillaceae</taxon>
        <taxon>Lysinibacillus</taxon>
    </lineage>
</organism>
<dbReference type="EMBL" id="CP137624">
    <property type="protein sequence ID" value="WPK13368.1"/>
    <property type="molecule type" value="Genomic_DNA"/>
</dbReference>
<evidence type="ECO:0000256" key="2">
    <source>
        <dbReference type="ARBA" id="ARBA00023239"/>
    </source>
</evidence>